<comment type="caution">
    <text evidence="1">The sequence shown here is derived from an EMBL/GenBank/DDBJ whole genome shotgun (WGS) entry which is preliminary data.</text>
</comment>
<gene>
    <name evidence="1" type="ORF">ACD_3C00035G0003</name>
</gene>
<proteinExistence type="predicted"/>
<sequence>MCHWLRSYWKYTEEPTWVALVNNDILKTKDAAWAKVVKIFWYYSTDLVIRWVSFREEISRILRWEAKNTVSIWDTYTLYEYVTIARKSRPNPCNDELADMIISCLSGRQELVYVSEDWKVNIWKSFL</sequence>
<organism evidence="1">
    <name type="scientific">uncultured bacterium</name>
    <name type="common">gcode 4</name>
    <dbReference type="NCBI Taxonomy" id="1234023"/>
    <lineage>
        <taxon>Bacteria</taxon>
        <taxon>environmental samples</taxon>
    </lineage>
</organism>
<dbReference type="EMBL" id="AMFJ01000309">
    <property type="protein sequence ID" value="EKE28653.1"/>
    <property type="molecule type" value="Genomic_DNA"/>
</dbReference>
<protein>
    <submittedName>
        <fullName evidence="1">Uncharacterized protein</fullName>
    </submittedName>
</protein>
<accession>K2G0D7</accession>
<reference evidence="1" key="1">
    <citation type="journal article" date="2012" name="Science">
        <title>Fermentation, hydrogen, and sulfur metabolism in multiple uncultivated bacterial phyla.</title>
        <authorList>
            <person name="Wrighton K.C."/>
            <person name="Thomas B.C."/>
            <person name="Sharon I."/>
            <person name="Miller C.S."/>
            <person name="Castelle C.J."/>
            <person name="VerBerkmoes N.C."/>
            <person name="Wilkins M.J."/>
            <person name="Hettich R.L."/>
            <person name="Lipton M.S."/>
            <person name="Williams K.H."/>
            <person name="Long P.E."/>
            <person name="Banfield J.F."/>
        </authorList>
    </citation>
    <scope>NUCLEOTIDE SEQUENCE [LARGE SCALE GENOMIC DNA]</scope>
</reference>
<evidence type="ECO:0000313" key="1">
    <source>
        <dbReference type="EMBL" id="EKE28653.1"/>
    </source>
</evidence>
<dbReference type="AlphaFoldDB" id="K2G0D7"/>
<name>K2G0D7_9BACT</name>